<protein>
    <submittedName>
        <fullName evidence="3">Uncharacterized protein</fullName>
    </submittedName>
</protein>
<dbReference type="Proteomes" id="UP000005238">
    <property type="component" value="Unassembled WGS sequence"/>
</dbReference>
<evidence type="ECO:0000256" key="1">
    <source>
        <dbReference type="SAM" id="Coils"/>
    </source>
</evidence>
<dbReference type="EnsemblProtists" id="Phyra73675">
    <property type="protein sequence ID" value="Phyra73675"/>
    <property type="gene ID" value="Phyra73675"/>
</dbReference>
<feature type="compositionally biased region" description="Low complexity" evidence="2">
    <location>
        <begin position="881"/>
        <end position="900"/>
    </location>
</feature>
<reference evidence="4" key="1">
    <citation type="journal article" date="2006" name="Science">
        <title>Phytophthora genome sequences uncover evolutionary origins and mechanisms of pathogenesis.</title>
        <authorList>
            <person name="Tyler B.M."/>
            <person name="Tripathy S."/>
            <person name="Zhang X."/>
            <person name="Dehal P."/>
            <person name="Jiang R.H."/>
            <person name="Aerts A."/>
            <person name="Arredondo F.D."/>
            <person name="Baxter L."/>
            <person name="Bensasson D."/>
            <person name="Beynon J.L."/>
            <person name="Chapman J."/>
            <person name="Damasceno C.M."/>
            <person name="Dorrance A.E."/>
            <person name="Dou D."/>
            <person name="Dickerman A.W."/>
            <person name="Dubchak I.L."/>
            <person name="Garbelotto M."/>
            <person name="Gijzen M."/>
            <person name="Gordon S.G."/>
            <person name="Govers F."/>
            <person name="Grunwald N.J."/>
            <person name="Huang W."/>
            <person name="Ivors K.L."/>
            <person name="Jones R.W."/>
            <person name="Kamoun S."/>
            <person name="Krampis K."/>
            <person name="Lamour K.H."/>
            <person name="Lee M.K."/>
            <person name="McDonald W.H."/>
            <person name="Medina M."/>
            <person name="Meijer H.J."/>
            <person name="Nordberg E.K."/>
            <person name="Maclean D.J."/>
            <person name="Ospina-Giraldo M.D."/>
            <person name="Morris P.F."/>
            <person name="Phuntumart V."/>
            <person name="Putnam N.H."/>
            <person name="Rash S."/>
            <person name="Rose J.K."/>
            <person name="Sakihama Y."/>
            <person name="Salamov A.A."/>
            <person name="Savidor A."/>
            <person name="Scheuring C.F."/>
            <person name="Smith B.M."/>
            <person name="Sobral B.W."/>
            <person name="Terry A."/>
            <person name="Torto-Alalibo T.A."/>
            <person name="Win J."/>
            <person name="Xu Z."/>
            <person name="Zhang H."/>
            <person name="Grigoriev I.V."/>
            <person name="Rokhsar D.S."/>
            <person name="Boore J.L."/>
        </authorList>
    </citation>
    <scope>NUCLEOTIDE SEQUENCE [LARGE SCALE GENOMIC DNA]</scope>
    <source>
        <strain evidence="4">Pr102</strain>
    </source>
</reference>
<reference evidence="3" key="2">
    <citation type="submission" date="2015-06" db="UniProtKB">
        <authorList>
            <consortium name="EnsemblProtists"/>
        </authorList>
    </citation>
    <scope>IDENTIFICATION</scope>
    <source>
        <strain evidence="3">Pr102</strain>
    </source>
</reference>
<evidence type="ECO:0000313" key="4">
    <source>
        <dbReference type="Proteomes" id="UP000005238"/>
    </source>
</evidence>
<feature type="region of interest" description="Disordered" evidence="2">
    <location>
        <begin position="28"/>
        <end position="56"/>
    </location>
</feature>
<dbReference type="VEuPathDB" id="FungiDB:KRP22_2376"/>
<evidence type="ECO:0000256" key="2">
    <source>
        <dbReference type="SAM" id="MobiDB-lite"/>
    </source>
</evidence>
<proteinExistence type="predicted"/>
<keyword evidence="4" id="KW-1185">Reference proteome</keyword>
<sequence length="919" mass="104554">MEKDLRDAYAALKLLRADLVKTRRDKRALEASLSHQQTDGPPPDAAQTREMQQMQHEDANCQLWRMAAKYEARLAEMEDQLLHNNCQKKEEGPEVDDNQLEELDDEGLEKLALLNKLHSLTATVEQQTQTMLAQQAAFALQRGELERRLEDAEHKLQAEMTQVTDAVLGQQAAKEKYEFLETQVEILKDEKYQLETKLATHVQTSIILKQQLQEREEERVGRESELEELELKLQLEYEQKMDTLMEEANLRTRNESEMEQKRAREEYQRKVEELQQKCERLESKLSSEKKILLRDHEEVQEQYATTLRNLENNCDELRVRLACSEAERTAEAKKHEEKLMEVSERYISKLHAQGSELEDVKNQLATSKATRSTETIELEMKLTEALKEMQETREQYAVTLRNHVHNLAEAQSLLAASNVKLEKEARNHEEQLSRALQKLHNKQDELKHKAMSLCDLENKLEKLQEKLADTEAKRLSQVQKLEAKRGEASQLAEQHEKTACTLAMENKALRQEVCEARQTSKLTAEEFLKCHSVMEQKTQEHLQYLAQAQKQCESLETQLLAAEDHQEPSRGTKSVGKPFALKAFHGLSDNEIAALPSSKSWALLRSGITEVDGFLPQLQTLLSVIHDSLALCGGHADILPTLWERLQGKGINEKGQLPVLATALNLLHFTVILKARIAQEESPVTQNVARTFRRRVLDALAQWCECDVGASAHGGNEEMPTPTFTITSRETELILQNWTQNRTKQLGVRRWLARMEAYPGVPPLRGASSNRVLELPPEGCTLELEDMTPEVKDAFRLLLIPILKQNRALYVRVFTRYAGGRESQNKQRHREPNGDEESDDGAEKVWAMRIHVQSAITVRARSNGSIRPAPLSLTPSPRGFASPLAPASPASSVSSSASSTASSRLQIIQERLQYLHNNA</sequence>
<dbReference type="STRING" id="164328.H3GDM4"/>
<dbReference type="HOGENOM" id="CLU_312731_0_0_1"/>
<dbReference type="OMA" id="RMEAYPG"/>
<keyword evidence="1" id="KW-0175">Coiled coil</keyword>
<name>H3GDM4_PHYRM</name>
<feature type="coiled-coil region" evidence="1">
    <location>
        <begin position="375"/>
        <end position="498"/>
    </location>
</feature>
<dbReference type="eggNOG" id="ENOG502S93G">
    <property type="taxonomic scope" value="Eukaryota"/>
</dbReference>
<dbReference type="AlphaFoldDB" id="H3GDM4"/>
<feature type="coiled-coil region" evidence="1">
    <location>
        <begin position="142"/>
        <end position="327"/>
    </location>
</feature>
<organism evidence="3 4">
    <name type="scientific">Phytophthora ramorum</name>
    <name type="common">Sudden oak death agent</name>
    <dbReference type="NCBI Taxonomy" id="164328"/>
    <lineage>
        <taxon>Eukaryota</taxon>
        <taxon>Sar</taxon>
        <taxon>Stramenopiles</taxon>
        <taxon>Oomycota</taxon>
        <taxon>Peronosporomycetes</taxon>
        <taxon>Peronosporales</taxon>
        <taxon>Peronosporaceae</taxon>
        <taxon>Phytophthora</taxon>
    </lineage>
</organism>
<feature type="region of interest" description="Disordered" evidence="2">
    <location>
        <begin position="865"/>
        <end position="900"/>
    </location>
</feature>
<dbReference type="EMBL" id="DS566001">
    <property type="status" value="NOT_ANNOTATED_CDS"/>
    <property type="molecule type" value="Genomic_DNA"/>
</dbReference>
<dbReference type="VEuPathDB" id="FungiDB:KRP23_4395"/>
<evidence type="ECO:0000313" key="3">
    <source>
        <dbReference type="EnsemblProtists" id="Phyra73675"/>
    </source>
</evidence>
<feature type="region of interest" description="Disordered" evidence="2">
    <location>
        <begin position="821"/>
        <end position="841"/>
    </location>
</feature>
<dbReference type="InParanoid" id="H3GDM4"/>
<accession>H3GDM4</accession>